<feature type="chain" id="PRO_5011458167" evidence="1">
    <location>
        <begin position="22"/>
        <end position="262"/>
    </location>
</feature>
<sequence length="262" mass="26814">MAAGAWAVPVIAAATAAPAFAASPCATTYGYTLNWGNATAEFNRASTTAASASATSTSVGAQKLSIGFASALITSGNNNSVNGHVLDVTHNLTVPGPAAGGGGGVAPNVTNLGNITPGGAERGLCLQHSTSSTANVSRTGNPDRGQRLTISFPRDVTNLTFWIVDIDSTTSGYWDRVRFTTTPTVVTNSASVNINGTGSGTTPFRYGTTQTNNNFDENTANARVKVSFAGPLTSLTMEYWNAGGTGVQRVFLADFAFDALGC</sequence>
<dbReference type="STRING" id="748909.SAMN05192575_101654"/>
<reference evidence="2" key="1">
    <citation type="submission" date="2016-10" db="EMBL/GenBank/DDBJ databases">
        <authorList>
            <person name="de Groot N.N."/>
        </authorList>
    </citation>
    <scope>NUCLEOTIDE SEQUENCE [LARGE SCALE GENOMIC DNA]</scope>
    <source>
        <strain evidence="2">CGMCC 1.10697</strain>
    </source>
</reference>
<feature type="signal peptide" evidence="1">
    <location>
        <begin position="1"/>
        <end position="21"/>
    </location>
</feature>
<dbReference type="AlphaFoldDB" id="A0A1I0W2N5"/>
<evidence type="ECO:0000313" key="3">
    <source>
        <dbReference type="Proteomes" id="UP000199113"/>
    </source>
</evidence>
<protein>
    <submittedName>
        <fullName evidence="2">Uncharacterized protein</fullName>
    </submittedName>
</protein>
<gene>
    <name evidence="2" type="ORF">SAMN05192575_101654</name>
</gene>
<proteinExistence type="predicted"/>
<evidence type="ECO:0000313" key="2">
    <source>
        <dbReference type="EMBL" id="SFA82871.1"/>
    </source>
</evidence>
<dbReference type="EMBL" id="FOKC01000001">
    <property type="protein sequence ID" value="SFA82871.1"/>
    <property type="molecule type" value="Genomic_DNA"/>
</dbReference>
<name>A0A1I0W2N5_9ACTN</name>
<organism evidence="2 3">
    <name type="scientific">Nocardioides alpinus</name>
    <dbReference type="NCBI Taxonomy" id="748909"/>
    <lineage>
        <taxon>Bacteria</taxon>
        <taxon>Bacillati</taxon>
        <taxon>Actinomycetota</taxon>
        <taxon>Actinomycetes</taxon>
        <taxon>Propionibacteriales</taxon>
        <taxon>Nocardioidaceae</taxon>
        <taxon>Nocardioides</taxon>
    </lineage>
</organism>
<accession>A0A1I0W2N5</accession>
<evidence type="ECO:0000256" key="1">
    <source>
        <dbReference type="SAM" id="SignalP"/>
    </source>
</evidence>
<dbReference type="Proteomes" id="UP000199113">
    <property type="component" value="Unassembled WGS sequence"/>
</dbReference>
<keyword evidence="1" id="KW-0732">Signal</keyword>